<name>A0A3B0Y5H3_9ZZZZ</name>
<dbReference type="InterPro" id="IPR027383">
    <property type="entry name" value="Znf_put"/>
</dbReference>
<dbReference type="EMBL" id="UOFM01000158">
    <property type="protein sequence ID" value="VAW76015.1"/>
    <property type="molecule type" value="Genomic_DNA"/>
</dbReference>
<gene>
    <name evidence="2" type="ORF">MNBD_GAMMA14-2002</name>
</gene>
<proteinExistence type="predicted"/>
<dbReference type="AlphaFoldDB" id="A0A3B0Y5H3"/>
<protein>
    <recommendedName>
        <fullName evidence="1">Putative zinc-finger domain-containing protein</fullName>
    </recommendedName>
</protein>
<reference evidence="2" key="1">
    <citation type="submission" date="2018-06" db="EMBL/GenBank/DDBJ databases">
        <authorList>
            <person name="Zhirakovskaya E."/>
        </authorList>
    </citation>
    <scope>NUCLEOTIDE SEQUENCE</scope>
</reference>
<evidence type="ECO:0000259" key="1">
    <source>
        <dbReference type="Pfam" id="PF13490"/>
    </source>
</evidence>
<dbReference type="Pfam" id="PF13490">
    <property type="entry name" value="zf-HC2"/>
    <property type="match status" value="1"/>
</dbReference>
<sequence>MKLSCKEISFVVSESLDRDLLLRERLSVKIHLMMCKACQRMAMQMKLLRAASHHSGTVEGDDTSPGQEVTLSKEARTRILKQLVKK</sequence>
<evidence type="ECO:0000313" key="2">
    <source>
        <dbReference type="EMBL" id="VAW76015.1"/>
    </source>
</evidence>
<feature type="domain" description="Putative zinc-finger" evidence="1">
    <location>
        <begin position="5"/>
        <end position="39"/>
    </location>
</feature>
<organism evidence="2">
    <name type="scientific">hydrothermal vent metagenome</name>
    <dbReference type="NCBI Taxonomy" id="652676"/>
    <lineage>
        <taxon>unclassified sequences</taxon>
        <taxon>metagenomes</taxon>
        <taxon>ecological metagenomes</taxon>
    </lineage>
</organism>
<accession>A0A3B0Y5H3</accession>